<gene>
    <name evidence="2" type="ORF">HD556DRAFT_1451290</name>
</gene>
<evidence type="ECO:0000313" key="3">
    <source>
        <dbReference type="Proteomes" id="UP000719766"/>
    </source>
</evidence>
<feature type="compositionally biased region" description="Polar residues" evidence="1">
    <location>
        <begin position="268"/>
        <end position="300"/>
    </location>
</feature>
<feature type="compositionally biased region" description="Basic residues" evidence="1">
    <location>
        <begin position="202"/>
        <end position="215"/>
    </location>
</feature>
<reference evidence="2" key="1">
    <citation type="journal article" date="2020" name="New Phytol.">
        <title>Comparative genomics reveals dynamic genome evolution in host specialist ectomycorrhizal fungi.</title>
        <authorList>
            <person name="Lofgren L.A."/>
            <person name="Nguyen N.H."/>
            <person name="Vilgalys R."/>
            <person name="Ruytinx J."/>
            <person name="Liao H.L."/>
            <person name="Branco S."/>
            <person name="Kuo A."/>
            <person name="LaButti K."/>
            <person name="Lipzen A."/>
            <person name="Andreopoulos W."/>
            <person name="Pangilinan J."/>
            <person name="Riley R."/>
            <person name="Hundley H."/>
            <person name="Na H."/>
            <person name="Barry K."/>
            <person name="Grigoriev I.V."/>
            <person name="Stajich J.E."/>
            <person name="Kennedy P.G."/>
        </authorList>
    </citation>
    <scope>NUCLEOTIDE SEQUENCE</scope>
    <source>
        <strain evidence="2">S12</strain>
    </source>
</reference>
<sequence length="365" mass="41086">MSFPKQHSITANNQALERFGFKPPTSSTRKTGATRTKARQVADQDIAEDRDFERDGDSDLQPEHDRDFNLQHNNRDEYDGASENGNQGPDDNPREDEDSQMDQNQSTGQQRNQVDGFDDDLEGGMHDFDQGIDDELNNAARQESQEGGVIDVLELHQAKNGRRKAPSQASLLRMKYSQRPHCSKSPRRPSPRRASPAQVQCRRTRSPRRRTRSPRSRSPSAHQYGHRPSVRASSSRIQSPLRRSPSRATQSSNRIWPSSQVHSSSQSFPKDTSPSDCATSPTLRGRSSSTTPEPDSCSSKTIREQKIKPTQEDPTKLGFYPPSWQAFLQAAKVEMRLQAVLSHPIPEHGDALQLAQEVLDAELWR</sequence>
<feature type="compositionally biased region" description="Polar residues" evidence="1">
    <location>
        <begin position="101"/>
        <end position="113"/>
    </location>
</feature>
<feature type="compositionally biased region" description="Basic residues" evidence="1">
    <location>
        <begin position="176"/>
        <end position="191"/>
    </location>
</feature>
<feature type="compositionally biased region" description="Basic and acidic residues" evidence="1">
    <location>
        <begin position="301"/>
        <end position="315"/>
    </location>
</feature>
<dbReference type="RefSeq" id="XP_041152389.1">
    <property type="nucleotide sequence ID" value="XM_041307930.1"/>
</dbReference>
<evidence type="ECO:0000313" key="2">
    <source>
        <dbReference type="EMBL" id="KAG1784904.1"/>
    </source>
</evidence>
<name>A0A9P7D9X0_9AGAM</name>
<feature type="compositionally biased region" description="Low complexity" evidence="1">
    <location>
        <begin position="25"/>
        <end position="35"/>
    </location>
</feature>
<feature type="compositionally biased region" description="Polar residues" evidence="1">
    <location>
        <begin position="246"/>
        <end position="257"/>
    </location>
</feature>
<dbReference type="GeneID" id="64601694"/>
<feature type="compositionally biased region" description="Polar residues" evidence="1">
    <location>
        <begin position="1"/>
        <end position="15"/>
    </location>
</feature>
<feature type="compositionally biased region" description="Low complexity" evidence="1">
    <location>
        <begin position="258"/>
        <end position="267"/>
    </location>
</feature>
<dbReference type="OrthoDB" id="10496962at2759"/>
<dbReference type="AlphaFoldDB" id="A0A9P7D9X0"/>
<evidence type="ECO:0000256" key="1">
    <source>
        <dbReference type="SAM" id="MobiDB-lite"/>
    </source>
</evidence>
<proteinExistence type="predicted"/>
<dbReference type="EMBL" id="JABBWE010000125">
    <property type="protein sequence ID" value="KAG1784904.1"/>
    <property type="molecule type" value="Genomic_DNA"/>
</dbReference>
<feature type="compositionally biased region" description="Basic and acidic residues" evidence="1">
    <location>
        <begin position="47"/>
        <end position="78"/>
    </location>
</feature>
<dbReference type="Proteomes" id="UP000719766">
    <property type="component" value="Unassembled WGS sequence"/>
</dbReference>
<protein>
    <submittedName>
        <fullName evidence="2">Uncharacterized protein</fullName>
    </submittedName>
</protein>
<feature type="region of interest" description="Disordered" evidence="1">
    <location>
        <begin position="1"/>
        <end position="317"/>
    </location>
</feature>
<accession>A0A9P7D9X0</accession>
<keyword evidence="3" id="KW-1185">Reference proteome</keyword>
<comment type="caution">
    <text evidence="2">The sequence shown here is derived from an EMBL/GenBank/DDBJ whole genome shotgun (WGS) entry which is preliminary data.</text>
</comment>
<organism evidence="2 3">
    <name type="scientific">Suillus plorans</name>
    <dbReference type="NCBI Taxonomy" id="116603"/>
    <lineage>
        <taxon>Eukaryota</taxon>
        <taxon>Fungi</taxon>
        <taxon>Dikarya</taxon>
        <taxon>Basidiomycota</taxon>
        <taxon>Agaricomycotina</taxon>
        <taxon>Agaricomycetes</taxon>
        <taxon>Agaricomycetidae</taxon>
        <taxon>Boletales</taxon>
        <taxon>Suillineae</taxon>
        <taxon>Suillaceae</taxon>
        <taxon>Suillus</taxon>
    </lineage>
</organism>